<reference evidence="4 5" key="1">
    <citation type="submission" date="2016-11" db="EMBL/GenBank/DDBJ databases">
        <authorList>
            <person name="Varghese N."/>
            <person name="Submissions S."/>
        </authorList>
    </citation>
    <scope>NUCLEOTIDE SEQUENCE [LARGE SCALE GENOMIC DNA]</scope>
    <source>
        <strain evidence="4 5">DSM 29341</strain>
    </source>
</reference>
<dbReference type="SUPFAM" id="SSF53271">
    <property type="entry name" value="PRTase-like"/>
    <property type="match status" value="1"/>
</dbReference>
<name>A0A1M4XPZ1_9RHOB</name>
<feature type="domain" description="Double zinc ribbon" evidence="3">
    <location>
        <begin position="21"/>
        <end position="80"/>
    </location>
</feature>
<dbReference type="Gene3D" id="3.40.50.2020">
    <property type="match status" value="1"/>
</dbReference>
<organism evidence="4 5">
    <name type="scientific">Ruegeria intermedia</name>
    <dbReference type="NCBI Taxonomy" id="996115"/>
    <lineage>
        <taxon>Bacteria</taxon>
        <taxon>Pseudomonadati</taxon>
        <taxon>Pseudomonadota</taxon>
        <taxon>Alphaproteobacteria</taxon>
        <taxon>Rhodobacterales</taxon>
        <taxon>Roseobacteraceae</taxon>
        <taxon>Ruegeria</taxon>
    </lineage>
</organism>
<protein>
    <submittedName>
        <fullName evidence="4">ComF family protein</fullName>
    </submittedName>
</protein>
<feature type="domain" description="Phosphoribosyltransferase" evidence="2">
    <location>
        <begin position="157"/>
        <end position="250"/>
    </location>
</feature>
<accession>A0A1M4XPZ1</accession>
<evidence type="ECO:0000313" key="5">
    <source>
        <dbReference type="Proteomes" id="UP000325134"/>
    </source>
</evidence>
<keyword evidence="5" id="KW-1185">Reference proteome</keyword>
<dbReference type="InterPro" id="IPR044005">
    <property type="entry name" value="DZR_2"/>
</dbReference>
<dbReference type="EMBL" id="FQVK01000012">
    <property type="protein sequence ID" value="SHE95500.1"/>
    <property type="molecule type" value="Genomic_DNA"/>
</dbReference>
<dbReference type="Proteomes" id="UP000325134">
    <property type="component" value="Unassembled WGS sequence"/>
</dbReference>
<dbReference type="Pfam" id="PF18912">
    <property type="entry name" value="DZR_2"/>
    <property type="match status" value="1"/>
</dbReference>
<dbReference type="PANTHER" id="PTHR47505:SF1">
    <property type="entry name" value="DNA UTILIZATION PROTEIN YHGH"/>
    <property type="match status" value="1"/>
</dbReference>
<proteinExistence type="inferred from homology"/>
<dbReference type="CDD" id="cd06223">
    <property type="entry name" value="PRTases_typeI"/>
    <property type="match status" value="1"/>
</dbReference>
<dbReference type="InterPro" id="IPR029057">
    <property type="entry name" value="PRTase-like"/>
</dbReference>
<evidence type="ECO:0000313" key="4">
    <source>
        <dbReference type="EMBL" id="SHE95500.1"/>
    </source>
</evidence>
<dbReference type="Pfam" id="PF00156">
    <property type="entry name" value="Pribosyltran"/>
    <property type="match status" value="1"/>
</dbReference>
<dbReference type="InterPro" id="IPR000836">
    <property type="entry name" value="PRTase_dom"/>
</dbReference>
<evidence type="ECO:0000259" key="2">
    <source>
        <dbReference type="Pfam" id="PF00156"/>
    </source>
</evidence>
<dbReference type="AlphaFoldDB" id="A0A1M4XPZ1"/>
<gene>
    <name evidence="4" type="ORF">SAMN05444279_11296</name>
</gene>
<dbReference type="InterPro" id="IPR051910">
    <property type="entry name" value="ComF/GntX_DNA_util-trans"/>
</dbReference>
<sequence length="254" mass="27652">MAADGSIERSYRIWQRIQTAIKVVYPPRCIGCGEMTESDFGLCGPCWRDTPFIGGLVCASCGVPLPGEDDGDRVECDDCMRQPPPWSEGRGTLLYAGKARALVLALKHGDRTELARPAARWMAQAGRSLFRSDMLIAPVPLHWSRLLKRRYNQSALLAQHLGKTVGLPVCPDLLLRSRRTPALEGKTAAERTETLRDAITVHPRRADRLPGRPVLLVDDVMTSGATLAACARACRAAGADDISVLVLARVAKDA</sequence>
<comment type="similarity">
    <text evidence="1">Belongs to the ComF/GntX family.</text>
</comment>
<evidence type="ECO:0000259" key="3">
    <source>
        <dbReference type="Pfam" id="PF18912"/>
    </source>
</evidence>
<evidence type="ECO:0000256" key="1">
    <source>
        <dbReference type="ARBA" id="ARBA00008007"/>
    </source>
</evidence>
<dbReference type="PANTHER" id="PTHR47505">
    <property type="entry name" value="DNA UTILIZATION PROTEIN YHGH"/>
    <property type="match status" value="1"/>
</dbReference>
<dbReference type="RefSeq" id="WP_188127741.1">
    <property type="nucleotide sequence ID" value="NZ_FQVK01000012.1"/>
</dbReference>